<evidence type="ECO:0000313" key="3">
    <source>
        <dbReference type="Proteomes" id="UP001470809"/>
    </source>
</evidence>
<geneLocation type="plasmid" evidence="2 3">
    <name>pSS1-5</name>
</geneLocation>
<organism evidence="2 3">
    <name type="scientific">Yoonia rhodophyticola</name>
    <dbReference type="NCBI Taxonomy" id="3137370"/>
    <lineage>
        <taxon>Bacteria</taxon>
        <taxon>Pseudomonadati</taxon>
        <taxon>Pseudomonadota</taxon>
        <taxon>Alphaproteobacteria</taxon>
        <taxon>Rhodobacterales</taxon>
        <taxon>Paracoccaceae</taxon>
        <taxon>Yoonia</taxon>
    </lineage>
</organism>
<name>A0AAN0NJ04_9RHOB</name>
<feature type="transmembrane region" description="Helical" evidence="1">
    <location>
        <begin position="105"/>
        <end position="126"/>
    </location>
</feature>
<dbReference type="EMBL" id="CP151764">
    <property type="protein sequence ID" value="WZU65730.1"/>
    <property type="molecule type" value="Genomic_DNA"/>
</dbReference>
<keyword evidence="1" id="KW-1133">Transmembrane helix</keyword>
<keyword evidence="2" id="KW-0614">Plasmid</keyword>
<protein>
    <submittedName>
        <fullName evidence="2">Uncharacterized protein</fullName>
    </submittedName>
</protein>
<keyword evidence="1" id="KW-0472">Membrane</keyword>
<dbReference type="RefSeq" id="WP_342075064.1">
    <property type="nucleotide sequence ID" value="NZ_CP151764.2"/>
</dbReference>
<dbReference type="KEGG" id="yrh:AABB31_01065"/>
<dbReference type="AlphaFoldDB" id="A0AAN0NJ04"/>
<evidence type="ECO:0000313" key="2">
    <source>
        <dbReference type="EMBL" id="WZU65730.1"/>
    </source>
</evidence>
<keyword evidence="3" id="KW-1185">Reference proteome</keyword>
<feature type="transmembrane region" description="Helical" evidence="1">
    <location>
        <begin position="42"/>
        <end position="61"/>
    </location>
</feature>
<reference evidence="2 3" key="2">
    <citation type="submission" date="2024-08" db="EMBL/GenBank/DDBJ databases">
        <title>Phylogenomic analyses of a clade within the roseobacter group suggest taxonomic reassignments of species of the genera Aestuariivita, Citreicella, Loktanella, Nautella, Pelagibaca, Ruegeria, Thalassobius, Thiobacimonas and Tropicibacter, and the proposal o.</title>
        <authorList>
            <person name="Jeon C.O."/>
        </authorList>
    </citation>
    <scope>NUCLEOTIDE SEQUENCE [LARGE SCALE GENOMIC DNA]</scope>
    <source>
        <strain evidence="2 3">SS1-5</strain>
        <plasmid evidence="2 3">pSS1-5</plasmid>
    </source>
</reference>
<feature type="transmembrane region" description="Helical" evidence="1">
    <location>
        <begin position="7"/>
        <end position="30"/>
    </location>
</feature>
<gene>
    <name evidence="2" type="ORF">AABB31_01065</name>
</gene>
<sequence length="135" mass="14510">MDRTLRFAGYGIAAAYAYGACVHVANMAGLTGFDWLSAPLKWQVLDLVYLALDIAVVAGVVMANRIWIVAFGIAATSQLILYTALRSWVLDVPKAFAVPPESGSYLDGLVAFHTVSLAVVGTLIFLSKQTRRAMS</sequence>
<proteinExistence type="predicted"/>
<dbReference type="Proteomes" id="UP001470809">
    <property type="component" value="Plasmid pSS1-5"/>
</dbReference>
<evidence type="ECO:0000256" key="1">
    <source>
        <dbReference type="SAM" id="Phobius"/>
    </source>
</evidence>
<keyword evidence="1" id="KW-0812">Transmembrane</keyword>
<accession>A0AAN0NJ04</accession>
<feature type="transmembrane region" description="Helical" evidence="1">
    <location>
        <begin position="66"/>
        <end position="85"/>
    </location>
</feature>
<reference evidence="3" key="1">
    <citation type="submission" date="2024-04" db="EMBL/GenBank/DDBJ databases">
        <title>Phylogenomic analyses of a clade within the roseobacter group suggest taxonomic reassignments of species of the genera Aestuariivita, Citreicella, Loktanella, Nautella, Pelagibaca, Ruegeria, Thalassobius, Thiobacimonas and Tropicibacter, and the proposal o.</title>
        <authorList>
            <person name="Jeon C.O."/>
        </authorList>
    </citation>
    <scope>NUCLEOTIDE SEQUENCE [LARGE SCALE GENOMIC DNA]</scope>
    <source>
        <strain evidence="3">SS1-5</strain>
        <plasmid evidence="3">pSS1-5</plasmid>
    </source>
</reference>